<evidence type="ECO:0000259" key="6">
    <source>
        <dbReference type="PROSITE" id="PS50929"/>
    </source>
</evidence>
<gene>
    <name evidence="7" type="ORF">K0U00_32130</name>
</gene>
<keyword evidence="3 5" id="KW-1133">Transmembrane helix</keyword>
<accession>A0ABS7CCQ2</accession>
<keyword evidence="7" id="KW-0547">Nucleotide-binding</keyword>
<evidence type="ECO:0000256" key="4">
    <source>
        <dbReference type="ARBA" id="ARBA00023136"/>
    </source>
</evidence>
<comment type="caution">
    <text evidence="7">The sequence shown here is derived from an EMBL/GenBank/DDBJ whole genome shotgun (WGS) entry which is preliminary data.</text>
</comment>
<evidence type="ECO:0000313" key="7">
    <source>
        <dbReference type="EMBL" id="MBW7458703.1"/>
    </source>
</evidence>
<dbReference type="Proteomes" id="UP001519887">
    <property type="component" value="Unassembled WGS sequence"/>
</dbReference>
<feature type="transmembrane region" description="Helical" evidence="5">
    <location>
        <begin position="52"/>
        <end position="72"/>
    </location>
</feature>
<sequence>MSFLKPYFRQFGKPFFAALLFLMLEAFCDLLQPLLMSRIIDEGVANKQMDYVLQFGGYMLLVTAAGAVGASMRNIISSHVSQNFGTKLRSDLFRKIQSLSFNSIDKFDRASLVTRLTNDVTQIQNFTNGLMRIFVKAPLVCLGSLIMAVRLNPPLSVVLIAVVPIVAVLIVSNMRIGFPRFARVQTALDRVNGLSREYLSGVRVVKAFNRFDYEVDKFDEVNRGYQTASTRAMRTMALFSPGIML</sequence>
<proteinExistence type="predicted"/>
<dbReference type="InterPro" id="IPR039421">
    <property type="entry name" value="Type_1_exporter"/>
</dbReference>
<dbReference type="PANTHER" id="PTHR43394:SF1">
    <property type="entry name" value="ATP-BINDING CASSETTE SUB-FAMILY B MEMBER 10, MITOCHONDRIAL"/>
    <property type="match status" value="1"/>
</dbReference>
<dbReference type="PROSITE" id="PS50929">
    <property type="entry name" value="ABC_TM1F"/>
    <property type="match status" value="1"/>
</dbReference>
<evidence type="ECO:0000256" key="2">
    <source>
        <dbReference type="ARBA" id="ARBA00022692"/>
    </source>
</evidence>
<feature type="transmembrane region" description="Helical" evidence="5">
    <location>
        <begin position="133"/>
        <end position="151"/>
    </location>
</feature>
<evidence type="ECO:0000256" key="3">
    <source>
        <dbReference type="ARBA" id="ARBA00022989"/>
    </source>
</evidence>
<dbReference type="CDD" id="cd18548">
    <property type="entry name" value="ABC_6TM_Tm287_like"/>
    <property type="match status" value="1"/>
</dbReference>
<keyword evidence="8" id="KW-1185">Reference proteome</keyword>
<dbReference type="InterPro" id="IPR011527">
    <property type="entry name" value="ABC1_TM_dom"/>
</dbReference>
<dbReference type="PANTHER" id="PTHR43394">
    <property type="entry name" value="ATP-DEPENDENT PERMEASE MDL1, MITOCHONDRIAL"/>
    <property type="match status" value="1"/>
</dbReference>
<feature type="domain" description="ABC transmembrane type-1" evidence="6">
    <location>
        <begin position="16"/>
        <end position="245"/>
    </location>
</feature>
<protein>
    <submittedName>
        <fullName evidence="7">ABC transporter ATP-binding protein</fullName>
    </submittedName>
</protein>
<reference evidence="7 8" key="1">
    <citation type="submission" date="2021-07" db="EMBL/GenBank/DDBJ databases">
        <title>Paenibacillus radiodurans sp. nov., isolated from the southeastern edge of Tengger Desert.</title>
        <authorList>
            <person name="Zhang G."/>
        </authorList>
    </citation>
    <scope>NUCLEOTIDE SEQUENCE [LARGE SCALE GENOMIC DNA]</scope>
    <source>
        <strain evidence="7 8">CCM 7311</strain>
    </source>
</reference>
<evidence type="ECO:0000313" key="8">
    <source>
        <dbReference type="Proteomes" id="UP001519887"/>
    </source>
</evidence>
<evidence type="ECO:0000256" key="1">
    <source>
        <dbReference type="ARBA" id="ARBA00004651"/>
    </source>
</evidence>
<dbReference type="Pfam" id="PF00664">
    <property type="entry name" value="ABC_membrane"/>
    <property type="match status" value="1"/>
</dbReference>
<feature type="non-terminal residue" evidence="7">
    <location>
        <position position="245"/>
    </location>
</feature>
<dbReference type="Gene3D" id="1.20.1560.10">
    <property type="entry name" value="ABC transporter type 1, transmembrane domain"/>
    <property type="match status" value="1"/>
</dbReference>
<dbReference type="GO" id="GO:0005524">
    <property type="term" value="F:ATP binding"/>
    <property type="evidence" value="ECO:0007669"/>
    <property type="project" value="UniProtKB-KW"/>
</dbReference>
<dbReference type="SUPFAM" id="SSF90123">
    <property type="entry name" value="ABC transporter transmembrane region"/>
    <property type="match status" value="1"/>
</dbReference>
<organism evidence="7 8">
    <name type="scientific">Paenibacillus sepulcri</name>
    <dbReference type="NCBI Taxonomy" id="359917"/>
    <lineage>
        <taxon>Bacteria</taxon>
        <taxon>Bacillati</taxon>
        <taxon>Bacillota</taxon>
        <taxon>Bacilli</taxon>
        <taxon>Bacillales</taxon>
        <taxon>Paenibacillaceae</taxon>
        <taxon>Paenibacillus</taxon>
    </lineage>
</organism>
<name>A0ABS7CCQ2_9BACL</name>
<feature type="transmembrane region" description="Helical" evidence="5">
    <location>
        <begin position="157"/>
        <end position="176"/>
    </location>
</feature>
<comment type="subcellular location">
    <subcellularLocation>
        <location evidence="1">Cell membrane</location>
        <topology evidence="1">Multi-pass membrane protein</topology>
    </subcellularLocation>
</comment>
<dbReference type="InterPro" id="IPR036640">
    <property type="entry name" value="ABC1_TM_sf"/>
</dbReference>
<keyword evidence="2 5" id="KW-0812">Transmembrane</keyword>
<dbReference type="EMBL" id="JAHZIK010001309">
    <property type="protein sequence ID" value="MBW7458703.1"/>
    <property type="molecule type" value="Genomic_DNA"/>
</dbReference>
<evidence type="ECO:0000256" key="5">
    <source>
        <dbReference type="SAM" id="Phobius"/>
    </source>
</evidence>
<keyword evidence="4 5" id="KW-0472">Membrane</keyword>
<keyword evidence="7" id="KW-0067">ATP-binding</keyword>